<dbReference type="STRING" id="414778.BCM40_00285"/>
<dbReference type="GO" id="GO:0016740">
    <property type="term" value="F:transferase activity"/>
    <property type="evidence" value="ECO:0007669"/>
    <property type="project" value="UniProtKB-KW"/>
</dbReference>
<dbReference type="SUPFAM" id="SSF53383">
    <property type="entry name" value="PLP-dependent transferases"/>
    <property type="match status" value="1"/>
</dbReference>
<evidence type="ECO:0000256" key="2">
    <source>
        <dbReference type="ARBA" id="ARBA00011738"/>
    </source>
</evidence>
<gene>
    <name evidence="5" type="ORF">BCM40_00285</name>
</gene>
<dbReference type="Gene3D" id="3.90.1150.10">
    <property type="entry name" value="Aspartate Aminotransferase, domain 1"/>
    <property type="match status" value="1"/>
</dbReference>
<comment type="subunit">
    <text evidence="2">Homodimer.</text>
</comment>
<feature type="domain" description="Aminotransferase class I/classII large" evidence="4">
    <location>
        <begin position="62"/>
        <end position="404"/>
    </location>
</feature>
<organism evidence="5 6">
    <name type="scientific">Planococcus donghaensis</name>
    <dbReference type="NCBI Taxonomy" id="414778"/>
    <lineage>
        <taxon>Bacteria</taxon>
        <taxon>Bacillati</taxon>
        <taxon>Bacillota</taxon>
        <taxon>Bacilli</taxon>
        <taxon>Bacillales</taxon>
        <taxon>Caryophanaceae</taxon>
        <taxon>Planococcus</taxon>
    </lineage>
</organism>
<evidence type="ECO:0000256" key="1">
    <source>
        <dbReference type="ARBA" id="ARBA00001933"/>
    </source>
</evidence>
<dbReference type="InterPro" id="IPR015421">
    <property type="entry name" value="PyrdxlP-dep_Trfase_major"/>
</dbReference>
<name>A0A1C7EDT6_9BACL</name>
<evidence type="ECO:0000313" key="6">
    <source>
        <dbReference type="Proteomes" id="UP000092495"/>
    </source>
</evidence>
<keyword evidence="3" id="KW-0808">Transferase</keyword>
<comment type="cofactor">
    <cofactor evidence="1">
        <name>pyridoxal 5'-phosphate</name>
        <dbReference type="ChEBI" id="CHEBI:597326"/>
    </cofactor>
</comment>
<dbReference type="OrthoDB" id="9807157at2"/>
<dbReference type="RefSeq" id="WP_065524998.1">
    <property type="nucleotide sequence ID" value="NZ_CP016543.2"/>
</dbReference>
<dbReference type="PANTHER" id="PTHR13693:SF3">
    <property type="entry name" value="LD36009P"/>
    <property type="match status" value="1"/>
</dbReference>
<reference evidence="5" key="1">
    <citation type="submission" date="2016-10" db="EMBL/GenBank/DDBJ databases">
        <authorList>
            <person name="See-Too W.S."/>
        </authorList>
    </citation>
    <scope>NUCLEOTIDE SEQUENCE</scope>
    <source>
        <strain evidence="5">DSM 22276</strain>
    </source>
</reference>
<evidence type="ECO:0000256" key="3">
    <source>
        <dbReference type="ARBA" id="ARBA00022679"/>
    </source>
</evidence>
<dbReference type="AlphaFoldDB" id="A0A1C7EDT6"/>
<evidence type="ECO:0000313" key="5">
    <source>
        <dbReference type="EMBL" id="ANU21861.1"/>
    </source>
</evidence>
<dbReference type="InterPro" id="IPR004839">
    <property type="entry name" value="Aminotransferase_I/II_large"/>
</dbReference>
<dbReference type="GO" id="GO:0030170">
    <property type="term" value="F:pyridoxal phosphate binding"/>
    <property type="evidence" value="ECO:0007669"/>
    <property type="project" value="InterPro"/>
</dbReference>
<dbReference type="InterPro" id="IPR050087">
    <property type="entry name" value="AON_synthase_class-II"/>
</dbReference>
<protein>
    <submittedName>
        <fullName evidence="5">8-amino-7-oxononanoate synthase</fullName>
    </submittedName>
</protein>
<dbReference type="InterPro" id="IPR015422">
    <property type="entry name" value="PyrdxlP-dep_Trfase_small"/>
</dbReference>
<dbReference type="KEGG" id="pdg:BCM40_00285"/>
<dbReference type="EMBL" id="CP016543">
    <property type="protein sequence ID" value="ANU21861.1"/>
    <property type="molecule type" value="Genomic_DNA"/>
</dbReference>
<proteinExistence type="predicted"/>
<dbReference type="PANTHER" id="PTHR13693">
    <property type="entry name" value="CLASS II AMINOTRANSFERASE/8-AMINO-7-OXONONANOATE SYNTHASE"/>
    <property type="match status" value="1"/>
</dbReference>
<accession>A0A1C7EDT6</accession>
<dbReference type="Gene3D" id="3.40.640.10">
    <property type="entry name" value="Type I PLP-dependent aspartate aminotransferase-like (Major domain)"/>
    <property type="match status" value="1"/>
</dbReference>
<dbReference type="Proteomes" id="UP000092495">
    <property type="component" value="Chromosome"/>
</dbReference>
<keyword evidence="6" id="KW-1185">Reference proteome</keyword>
<dbReference type="Pfam" id="PF00155">
    <property type="entry name" value="Aminotran_1_2"/>
    <property type="match status" value="1"/>
</dbReference>
<sequence>MTNEFVTIGEVLTYLKGITDLEERAKTLHGFVEVDNEYDRYLENGPATLMNVITEQSGEIKECVLWNVNHYLSLNRNKNVIEKATRALSQFGTGAGTSASSCGMTTLHKKIEQKISDMTGKESAVLFPTGFTANLGAISMLVGSKDLILFDRESHSSIINGIRLSNAKRTISFKHNDVADLEKKLTRYEDSFENIFVIVESAYSMSGDLAPLKEITNLKQQHKFYLYVDEAHTFGIYGDKGRGYCFEQGVSEKVDFIMSTLSKATASVGGFLAADKKYCSLLRFSDAYLFQACLTPVDAAVILAALEEIENNPSLITELHAKNTYMRNSLISKGFDLGTSKSPIIPVFIEDHNKLRLVVNDLYLVGVYSTPIVFPAVKMNQGRIRLIVNYNHSKEQIDYTVNALEEICRRHQVNTEEIKQLDMHRVM</sequence>
<dbReference type="InterPro" id="IPR015424">
    <property type="entry name" value="PyrdxlP-dep_Trfase"/>
</dbReference>
<evidence type="ECO:0000259" key="4">
    <source>
        <dbReference type="Pfam" id="PF00155"/>
    </source>
</evidence>